<evidence type="ECO:0000256" key="1">
    <source>
        <dbReference type="ARBA" id="ARBA00004651"/>
    </source>
</evidence>
<dbReference type="PRINTS" id="PR01264">
    <property type="entry name" value="MECHCHANNEL"/>
</dbReference>
<dbReference type="InterPro" id="IPR019823">
    <property type="entry name" value="Mechanosensitive_channel_CS"/>
</dbReference>
<comment type="subcellular location">
    <subcellularLocation>
        <location evidence="1 10">Cell membrane</location>
        <topology evidence="1 10">Multi-pass membrane protein</topology>
    </subcellularLocation>
</comment>
<dbReference type="PROSITE" id="PS01327">
    <property type="entry name" value="MSCL"/>
    <property type="match status" value="1"/>
</dbReference>
<dbReference type="Gene3D" id="1.10.1200.120">
    <property type="entry name" value="Large-conductance mechanosensitive channel, MscL, domain 1"/>
    <property type="match status" value="1"/>
</dbReference>
<comment type="subunit">
    <text evidence="10">Homopentamer.</text>
</comment>
<dbReference type="PANTHER" id="PTHR30266:SF2">
    <property type="entry name" value="LARGE-CONDUCTANCE MECHANOSENSITIVE CHANNEL"/>
    <property type="match status" value="1"/>
</dbReference>
<evidence type="ECO:0000313" key="11">
    <source>
        <dbReference type="EMBL" id="MDR7328837.1"/>
    </source>
</evidence>
<keyword evidence="9 10" id="KW-0407">Ion channel</keyword>
<feature type="transmembrane region" description="Helical" evidence="10">
    <location>
        <begin position="69"/>
        <end position="94"/>
    </location>
</feature>
<keyword evidence="3 10" id="KW-0813">Transport</keyword>
<evidence type="ECO:0000256" key="4">
    <source>
        <dbReference type="ARBA" id="ARBA00022475"/>
    </source>
</evidence>
<dbReference type="NCBIfam" id="TIGR00220">
    <property type="entry name" value="mscL"/>
    <property type="match status" value="1"/>
</dbReference>
<keyword evidence="4 10" id="KW-1003">Cell membrane</keyword>
<dbReference type="PANTHER" id="PTHR30266">
    <property type="entry name" value="MECHANOSENSITIVE CHANNEL MSCL"/>
    <property type="match status" value="1"/>
</dbReference>
<proteinExistence type="inferred from homology"/>
<protein>
    <recommendedName>
        <fullName evidence="10">Large-conductance mechanosensitive channel</fullName>
    </recommendedName>
</protein>
<keyword evidence="6 10" id="KW-1133">Transmembrane helix</keyword>
<comment type="caution">
    <text evidence="11">The sequence shown here is derived from an EMBL/GenBank/DDBJ whole genome shotgun (WGS) entry which is preliminary data.</text>
</comment>
<organism evidence="11 12">
    <name type="scientific">Corynebacterium guangdongense</name>
    <dbReference type="NCBI Taxonomy" id="1783348"/>
    <lineage>
        <taxon>Bacteria</taxon>
        <taxon>Bacillati</taxon>
        <taxon>Actinomycetota</taxon>
        <taxon>Actinomycetes</taxon>
        <taxon>Mycobacteriales</taxon>
        <taxon>Corynebacteriaceae</taxon>
        <taxon>Corynebacterium</taxon>
    </lineage>
</organism>
<evidence type="ECO:0000256" key="8">
    <source>
        <dbReference type="ARBA" id="ARBA00023136"/>
    </source>
</evidence>
<dbReference type="InterPro" id="IPR036019">
    <property type="entry name" value="MscL_channel"/>
</dbReference>
<gene>
    <name evidence="10" type="primary">mscL</name>
    <name evidence="11" type="ORF">J2S39_000513</name>
</gene>
<accession>A0ABU1ZV82</accession>
<evidence type="ECO:0000256" key="10">
    <source>
        <dbReference type="HAMAP-Rule" id="MF_00115"/>
    </source>
</evidence>
<keyword evidence="7 10" id="KW-0406">Ion transport</keyword>
<evidence type="ECO:0000256" key="5">
    <source>
        <dbReference type="ARBA" id="ARBA00022692"/>
    </source>
</evidence>
<evidence type="ECO:0000313" key="12">
    <source>
        <dbReference type="Proteomes" id="UP001180840"/>
    </source>
</evidence>
<dbReference type="RefSeq" id="WP_290197829.1">
    <property type="nucleotide sequence ID" value="NZ_CP047654.1"/>
</dbReference>
<feature type="transmembrane region" description="Helical" evidence="10">
    <location>
        <begin position="12"/>
        <end position="39"/>
    </location>
</feature>
<name>A0ABU1ZV82_9CORY</name>
<dbReference type="InterPro" id="IPR001185">
    <property type="entry name" value="MS_channel"/>
</dbReference>
<keyword evidence="8 10" id="KW-0472">Membrane</keyword>
<evidence type="ECO:0000256" key="7">
    <source>
        <dbReference type="ARBA" id="ARBA00023065"/>
    </source>
</evidence>
<dbReference type="NCBIfam" id="NF001842">
    <property type="entry name" value="PRK00567.1-3"/>
    <property type="match status" value="1"/>
</dbReference>
<evidence type="ECO:0000256" key="3">
    <source>
        <dbReference type="ARBA" id="ARBA00022448"/>
    </source>
</evidence>
<dbReference type="HAMAP" id="MF_00115">
    <property type="entry name" value="MscL"/>
    <property type="match status" value="1"/>
</dbReference>
<dbReference type="Proteomes" id="UP001180840">
    <property type="component" value="Unassembled WGS sequence"/>
</dbReference>
<keyword evidence="5 10" id="KW-0812">Transmembrane</keyword>
<reference evidence="11" key="1">
    <citation type="submission" date="2023-07" db="EMBL/GenBank/DDBJ databases">
        <title>Sequencing the genomes of 1000 actinobacteria strains.</title>
        <authorList>
            <person name="Klenk H.-P."/>
        </authorList>
    </citation>
    <scope>NUCLEOTIDE SEQUENCE</scope>
    <source>
        <strain evidence="11">DSM 107476</strain>
    </source>
</reference>
<comment type="similarity">
    <text evidence="2 10">Belongs to the MscL family.</text>
</comment>
<keyword evidence="12" id="KW-1185">Reference proteome</keyword>
<sequence length="142" mass="15119">MLQGFKEFIMRGNVIDLAVGVVIGAAFTGIVTAFTNALINPLVAVFGGSEINGFGIQLVEGNEATFMDFGAVISAIINFLIIAAVVYFALVLPMNKLDEAQKRRKGIDPEEVDPTEVELLAEIRDLMSSQATAAPNDGSTKL</sequence>
<dbReference type="InterPro" id="IPR037673">
    <property type="entry name" value="MSC/AndL"/>
</dbReference>
<dbReference type="Pfam" id="PF01741">
    <property type="entry name" value="MscL"/>
    <property type="match status" value="1"/>
</dbReference>
<dbReference type="SUPFAM" id="SSF81330">
    <property type="entry name" value="Gated mechanosensitive channel"/>
    <property type="match status" value="1"/>
</dbReference>
<evidence type="ECO:0000256" key="6">
    <source>
        <dbReference type="ARBA" id="ARBA00022989"/>
    </source>
</evidence>
<dbReference type="EMBL" id="JAVDXZ010000001">
    <property type="protein sequence ID" value="MDR7328837.1"/>
    <property type="molecule type" value="Genomic_DNA"/>
</dbReference>
<evidence type="ECO:0000256" key="2">
    <source>
        <dbReference type="ARBA" id="ARBA00007254"/>
    </source>
</evidence>
<comment type="function">
    <text evidence="10">Channel that opens in response to stretch forces in the membrane lipid bilayer. May participate in the regulation of osmotic pressure changes within the cell.</text>
</comment>
<evidence type="ECO:0000256" key="9">
    <source>
        <dbReference type="ARBA" id="ARBA00023303"/>
    </source>
</evidence>